<dbReference type="Pfam" id="PF00485">
    <property type="entry name" value="PRK"/>
    <property type="match status" value="1"/>
</dbReference>
<dbReference type="EMBL" id="CP027059">
    <property type="protein sequence ID" value="UQZ81337.1"/>
    <property type="molecule type" value="Genomic_DNA"/>
</dbReference>
<dbReference type="InterPro" id="IPR027417">
    <property type="entry name" value="P-loop_NTPase"/>
</dbReference>
<feature type="domain" description="Phosphoribulokinase/uridine kinase" evidence="1">
    <location>
        <begin position="31"/>
        <end position="167"/>
    </location>
</feature>
<gene>
    <name evidence="2" type="primary">udk_1</name>
    <name evidence="2" type="ORF">SK3146_00493</name>
</gene>
<protein>
    <submittedName>
        <fullName evidence="2">Uridine kinase</fullName>
        <ecNumber evidence="2">2.7.1.48</ecNumber>
    </submittedName>
</protein>
<dbReference type="GO" id="GO:0004849">
    <property type="term" value="F:uridine kinase activity"/>
    <property type="evidence" value="ECO:0007669"/>
    <property type="project" value="UniProtKB-EC"/>
</dbReference>
<proteinExistence type="predicted"/>
<keyword evidence="3" id="KW-1185">Reference proteome</keyword>
<keyword evidence="2" id="KW-0808">Transferase</keyword>
<evidence type="ECO:0000259" key="1">
    <source>
        <dbReference type="Pfam" id="PF00485"/>
    </source>
</evidence>
<name>A0ABY4RIT9_9BACL</name>
<dbReference type="Proteomes" id="UP001057134">
    <property type="component" value="Chromosome"/>
</dbReference>
<dbReference type="Gene3D" id="3.40.50.300">
    <property type="entry name" value="P-loop containing nucleotide triphosphate hydrolases"/>
    <property type="match status" value="1"/>
</dbReference>
<reference evidence="2" key="1">
    <citation type="submission" date="2018-02" db="EMBL/GenBank/DDBJ databases">
        <authorList>
            <person name="Kim S.-K."/>
            <person name="Jung H.-I."/>
            <person name="Lee S.-W."/>
        </authorList>
    </citation>
    <scope>NUCLEOTIDE SEQUENCE</scope>
    <source>
        <strain evidence="2">SK3146</strain>
    </source>
</reference>
<dbReference type="EC" id="2.7.1.48" evidence="2"/>
<evidence type="ECO:0000313" key="3">
    <source>
        <dbReference type="Proteomes" id="UP001057134"/>
    </source>
</evidence>
<accession>A0ABY4RIT9</accession>
<dbReference type="NCBIfam" id="NF005807">
    <property type="entry name" value="PRK07667.1"/>
    <property type="match status" value="1"/>
</dbReference>
<reference evidence="2" key="2">
    <citation type="journal article" date="2021" name="J Anim Sci Technol">
        <title>Complete genome sequence of Paenibacillus konkukensis sp. nov. SK3146 as a potential probiotic strain.</title>
        <authorList>
            <person name="Jung H.I."/>
            <person name="Park S."/>
            <person name="Niu K.M."/>
            <person name="Lee S.W."/>
            <person name="Kothari D."/>
            <person name="Yi K.J."/>
            <person name="Kim S.K."/>
        </authorList>
    </citation>
    <scope>NUCLEOTIDE SEQUENCE</scope>
    <source>
        <strain evidence="2">SK3146</strain>
    </source>
</reference>
<dbReference type="SUPFAM" id="SSF52540">
    <property type="entry name" value="P-loop containing nucleoside triphosphate hydrolases"/>
    <property type="match status" value="1"/>
</dbReference>
<dbReference type="PANTHER" id="PTHR10285">
    <property type="entry name" value="URIDINE KINASE"/>
    <property type="match status" value="1"/>
</dbReference>
<dbReference type="InterPro" id="IPR006083">
    <property type="entry name" value="PRK/URK"/>
</dbReference>
<keyword evidence="2" id="KW-0418">Kinase</keyword>
<sequence>MRLKGERHVRIHIETLMKYVVSHMREGERLILGIDGLSRSGKTTLACGLEQELRQSGIATCVLHMDDYIVERAKRYNTDCEPWEEYYRLQWDVIGLEERLFRRLKGTGILELMRYDAEKDSHEIQRAAVSEACVVIIEGVFLQRKEWRKYLDVVAYVDSSRTTRFLRESEITRRKKDVFVNRYWKAEDYYITTVAPARLAELVLHN</sequence>
<organism evidence="2 3">
    <name type="scientific">Paenibacillus konkukensis</name>
    <dbReference type="NCBI Taxonomy" id="2020716"/>
    <lineage>
        <taxon>Bacteria</taxon>
        <taxon>Bacillati</taxon>
        <taxon>Bacillota</taxon>
        <taxon>Bacilli</taxon>
        <taxon>Bacillales</taxon>
        <taxon>Paenibacillaceae</taxon>
        <taxon>Paenibacillus</taxon>
    </lineage>
</organism>
<evidence type="ECO:0000313" key="2">
    <source>
        <dbReference type="EMBL" id="UQZ81337.1"/>
    </source>
</evidence>